<feature type="transmembrane region" description="Helical" evidence="1">
    <location>
        <begin position="6"/>
        <end position="25"/>
    </location>
</feature>
<keyword evidence="1" id="KW-0472">Membrane</keyword>
<feature type="transmembrane region" description="Helical" evidence="1">
    <location>
        <begin position="112"/>
        <end position="145"/>
    </location>
</feature>
<proteinExistence type="predicted"/>
<organism evidence="2">
    <name type="scientific">Myoviridae sp. ctK5o5</name>
    <dbReference type="NCBI Taxonomy" id="2827674"/>
    <lineage>
        <taxon>Viruses</taxon>
        <taxon>Duplodnaviria</taxon>
        <taxon>Heunggongvirae</taxon>
        <taxon>Uroviricota</taxon>
        <taxon>Caudoviricetes</taxon>
    </lineage>
</organism>
<evidence type="ECO:0008006" key="3">
    <source>
        <dbReference type="Google" id="ProtNLM"/>
    </source>
</evidence>
<dbReference type="EMBL" id="BK032803">
    <property type="protein sequence ID" value="DAF61125.1"/>
    <property type="molecule type" value="Genomic_DNA"/>
</dbReference>
<feature type="transmembrane region" description="Helical" evidence="1">
    <location>
        <begin position="54"/>
        <end position="73"/>
    </location>
</feature>
<evidence type="ECO:0000256" key="1">
    <source>
        <dbReference type="SAM" id="Phobius"/>
    </source>
</evidence>
<keyword evidence="1" id="KW-0812">Transmembrane</keyword>
<keyword evidence="1" id="KW-1133">Transmembrane helix</keyword>
<reference evidence="2" key="1">
    <citation type="journal article" date="2021" name="Proc. Natl. Acad. Sci. U.S.A.">
        <title>A Catalog of Tens of Thousands of Viruses from Human Metagenomes Reveals Hidden Associations with Chronic Diseases.</title>
        <authorList>
            <person name="Tisza M.J."/>
            <person name="Buck C.B."/>
        </authorList>
    </citation>
    <scope>NUCLEOTIDE SEQUENCE</scope>
    <source>
        <strain evidence="2">CtK5o5</strain>
    </source>
</reference>
<feature type="transmembrane region" description="Helical" evidence="1">
    <location>
        <begin position="165"/>
        <end position="188"/>
    </location>
</feature>
<protein>
    <recommendedName>
        <fullName evidence="3">DUF998 domain-containing protein</fullName>
    </recommendedName>
</protein>
<feature type="transmembrane region" description="Helical" evidence="1">
    <location>
        <begin position="79"/>
        <end position="100"/>
    </location>
</feature>
<sequence length="189" mass="21424">MWYLAFISFLLLGGYLLLMALRFGIPNMVSDTYYQLQPTTGSEIAPFKQPRNMGWIFSLIMVAVAFLMLISLLDTGRGIQFLAFLGCAGLCFVGFAPNYCDRDAYSVHKTAAIVAAAGCVGWCLSVCWWITFVIALVYTIYIVAIDFFKVANGIWYISKDVKFHPWYWLEIAGFADVFLTYLFVELFII</sequence>
<name>A0A8S5TCV1_9CAUD</name>
<accession>A0A8S5TCV1</accession>
<evidence type="ECO:0000313" key="2">
    <source>
        <dbReference type="EMBL" id="DAF61125.1"/>
    </source>
</evidence>